<accession>A0A0P7GQE6</accession>
<evidence type="ECO:0000256" key="2">
    <source>
        <dbReference type="ARBA" id="ARBA00012438"/>
    </source>
</evidence>
<dbReference type="Pfam" id="PF02518">
    <property type="entry name" value="HATPase_c"/>
    <property type="match status" value="1"/>
</dbReference>
<keyword evidence="5" id="KW-0547">Nucleotide-binding</keyword>
<dbReference type="SMART" id="SM00387">
    <property type="entry name" value="HATPase_c"/>
    <property type="match status" value="1"/>
</dbReference>
<dbReference type="GO" id="GO:0000156">
    <property type="term" value="F:phosphorelay response regulator activity"/>
    <property type="evidence" value="ECO:0007669"/>
    <property type="project" value="TreeGrafter"/>
</dbReference>
<dbReference type="InterPro" id="IPR003661">
    <property type="entry name" value="HisK_dim/P_dom"/>
</dbReference>
<dbReference type="Pfam" id="PF00512">
    <property type="entry name" value="HisKA"/>
    <property type="match status" value="1"/>
</dbReference>
<evidence type="ECO:0000256" key="7">
    <source>
        <dbReference type="ARBA" id="ARBA00022840"/>
    </source>
</evidence>
<dbReference type="EC" id="2.7.13.3" evidence="2"/>
<dbReference type="STRING" id="699431.SY89_01627"/>
<keyword evidence="3" id="KW-0597">Phosphoprotein</keyword>
<keyword evidence="8" id="KW-0902">Two-component regulatory system</keyword>
<dbReference type="PRINTS" id="PR00344">
    <property type="entry name" value="BCTRLSENSOR"/>
</dbReference>
<dbReference type="GO" id="GO:0000155">
    <property type="term" value="F:phosphorelay sensor kinase activity"/>
    <property type="evidence" value="ECO:0007669"/>
    <property type="project" value="InterPro"/>
</dbReference>
<dbReference type="InterPro" id="IPR036890">
    <property type="entry name" value="HATPase_C_sf"/>
</dbReference>
<dbReference type="Gene3D" id="3.30.565.10">
    <property type="entry name" value="Histidine kinase-like ATPase, C-terminal domain"/>
    <property type="match status" value="1"/>
</dbReference>
<dbReference type="PANTHER" id="PTHR42878:SF7">
    <property type="entry name" value="SENSOR HISTIDINE KINASE GLRK"/>
    <property type="match status" value="1"/>
</dbReference>
<proteinExistence type="predicted"/>
<sequence>MTIADVTEQEAYRRRLEEKTEQLEALNRVVRHDIRNDMAVIRGWAETLPPHVDDSGQEALDRVLRKSEHVIELTETAREFVESLSGEQTPDLGATDLRRHLETELEAVRETHPDAECRLDGDIPTVSVQGNEMLSSVFRNLLENAVRHNDSDSPEVTVEAIEDADTVRVRVADNGPGVPDDEKERIFGKGEKGLDSPGSGIGLYLVHTLTQQFGGDVRVEDNDPRGAVFVVELPKADPAETTATA</sequence>
<dbReference type="SUPFAM" id="SSF55874">
    <property type="entry name" value="ATPase domain of HSP90 chaperone/DNA topoisomerase II/histidine kinase"/>
    <property type="match status" value="1"/>
</dbReference>
<dbReference type="InterPro" id="IPR003594">
    <property type="entry name" value="HATPase_dom"/>
</dbReference>
<dbReference type="SUPFAM" id="SSF47384">
    <property type="entry name" value="Homodimeric domain of signal transducing histidine kinase"/>
    <property type="match status" value="1"/>
</dbReference>
<evidence type="ECO:0000256" key="5">
    <source>
        <dbReference type="ARBA" id="ARBA00022741"/>
    </source>
</evidence>
<evidence type="ECO:0000259" key="10">
    <source>
        <dbReference type="PROSITE" id="PS50109"/>
    </source>
</evidence>
<keyword evidence="6 11" id="KW-0418">Kinase</keyword>
<dbReference type="InterPro" id="IPR050351">
    <property type="entry name" value="BphY/WalK/GraS-like"/>
</dbReference>
<evidence type="ECO:0000256" key="8">
    <source>
        <dbReference type="ARBA" id="ARBA00023012"/>
    </source>
</evidence>
<evidence type="ECO:0000313" key="12">
    <source>
        <dbReference type="Proteomes" id="UP000050535"/>
    </source>
</evidence>
<dbReference type="GO" id="GO:0005524">
    <property type="term" value="F:ATP binding"/>
    <property type="evidence" value="ECO:0007669"/>
    <property type="project" value="UniProtKB-KW"/>
</dbReference>
<dbReference type="PROSITE" id="PS50109">
    <property type="entry name" value="HIS_KIN"/>
    <property type="match status" value="1"/>
</dbReference>
<comment type="caution">
    <text evidence="11">The sequence shown here is derived from an EMBL/GenBank/DDBJ whole genome shotgun (WGS) entry which is preliminary data.</text>
</comment>
<name>A0A0P7GQE6_9EURY</name>
<evidence type="ECO:0000256" key="4">
    <source>
        <dbReference type="ARBA" id="ARBA00022679"/>
    </source>
</evidence>
<keyword evidence="9" id="KW-0175">Coiled coil</keyword>
<gene>
    <name evidence="11" type="ORF">SY89_01627</name>
</gene>
<dbReference type="InterPro" id="IPR005467">
    <property type="entry name" value="His_kinase_dom"/>
</dbReference>
<dbReference type="Gene3D" id="1.10.287.130">
    <property type="match status" value="1"/>
</dbReference>
<organism evidence="11 12">
    <name type="scientific">Halolamina pelagica</name>
    <dbReference type="NCBI Taxonomy" id="699431"/>
    <lineage>
        <taxon>Archaea</taxon>
        <taxon>Methanobacteriati</taxon>
        <taxon>Methanobacteriota</taxon>
        <taxon>Stenosarchaea group</taxon>
        <taxon>Halobacteria</taxon>
        <taxon>Halobacteriales</taxon>
        <taxon>Haloferacaceae</taxon>
    </lineage>
</organism>
<reference evidence="12" key="1">
    <citation type="submission" date="2013-11" db="EMBL/GenBank/DDBJ databases">
        <authorList>
            <person name="Hoang H.T."/>
            <person name="Killian M.L."/>
            <person name="Madson D.M."/>
            <person name="Arruda P.H.E."/>
            <person name="Sun D."/>
            <person name="Schwartz K.J."/>
            <person name="Yoon K."/>
        </authorList>
    </citation>
    <scope>NUCLEOTIDE SEQUENCE [LARGE SCALE GENOMIC DNA]</scope>
    <source>
        <strain evidence="12">CDK2</strain>
    </source>
</reference>
<dbReference type="PATRIC" id="fig|699431.3.peg.1666"/>
<dbReference type="AlphaFoldDB" id="A0A0P7GQE6"/>
<dbReference type="InterPro" id="IPR004358">
    <property type="entry name" value="Sig_transdc_His_kin-like_C"/>
</dbReference>
<dbReference type="GO" id="GO:0030295">
    <property type="term" value="F:protein kinase activator activity"/>
    <property type="evidence" value="ECO:0007669"/>
    <property type="project" value="TreeGrafter"/>
</dbReference>
<dbReference type="PANTHER" id="PTHR42878">
    <property type="entry name" value="TWO-COMPONENT HISTIDINE KINASE"/>
    <property type="match status" value="1"/>
</dbReference>
<evidence type="ECO:0000313" key="11">
    <source>
        <dbReference type="EMBL" id="KPN30887.1"/>
    </source>
</evidence>
<dbReference type="Proteomes" id="UP000050535">
    <property type="component" value="Unassembled WGS sequence"/>
</dbReference>
<keyword evidence="12" id="KW-1185">Reference proteome</keyword>
<evidence type="ECO:0000256" key="9">
    <source>
        <dbReference type="SAM" id="Coils"/>
    </source>
</evidence>
<keyword evidence="4" id="KW-0808">Transferase</keyword>
<dbReference type="InterPro" id="IPR036097">
    <property type="entry name" value="HisK_dim/P_sf"/>
</dbReference>
<protein>
    <recommendedName>
        <fullName evidence="2">histidine kinase</fullName>
        <ecNumber evidence="2">2.7.13.3</ecNumber>
    </recommendedName>
</protein>
<keyword evidence="7" id="KW-0067">ATP-binding</keyword>
<dbReference type="GO" id="GO:0007234">
    <property type="term" value="P:osmosensory signaling via phosphorelay pathway"/>
    <property type="evidence" value="ECO:0007669"/>
    <property type="project" value="TreeGrafter"/>
</dbReference>
<feature type="domain" description="Histidine kinase" evidence="10">
    <location>
        <begin position="29"/>
        <end position="237"/>
    </location>
</feature>
<evidence type="ECO:0000256" key="6">
    <source>
        <dbReference type="ARBA" id="ARBA00022777"/>
    </source>
</evidence>
<comment type="catalytic activity">
    <reaction evidence="1">
        <text>ATP + protein L-histidine = ADP + protein N-phospho-L-histidine.</text>
        <dbReference type="EC" id="2.7.13.3"/>
    </reaction>
</comment>
<evidence type="ECO:0000256" key="1">
    <source>
        <dbReference type="ARBA" id="ARBA00000085"/>
    </source>
</evidence>
<dbReference type="EMBL" id="LGUC01000001">
    <property type="protein sequence ID" value="KPN30887.1"/>
    <property type="molecule type" value="Genomic_DNA"/>
</dbReference>
<evidence type="ECO:0000256" key="3">
    <source>
        <dbReference type="ARBA" id="ARBA00022553"/>
    </source>
</evidence>
<feature type="coiled-coil region" evidence="9">
    <location>
        <begin position="6"/>
        <end position="33"/>
    </location>
</feature>
<dbReference type="CDD" id="cd00082">
    <property type="entry name" value="HisKA"/>
    <property type="match status" value="1"/>
</dbReference>
<dbReference type="SMART" id="SM00388">
    <property type="entry name" value="HisKA"/>
    <property type="match status" value="1"/>
</dbReference>